<dbReference type="OMA" id="SGMMNED"/>
<evidence type="ECO:0000313" key="3">
    <source>
        <dbReference type="EMBL" id="RID64181.1"/>
    </source>
</evidence>
<protein>
    <submittedName>
        <fullName evidence="3 5">Uncharacterized protein</fullName>
    </submittedName>
</protein>
<dbReference type="OrthoDB" id="6358435at2759"/>
<dbReference type="GO" id="GO:0005634">
    <property type="term" value="C:nucleus"/>
    <property type="evidence" value="ECO:0000318"/>
    <property type="project" value="GO_Central"/>
</dbReference>
<dbReference type="InterPro" id="IPR023238">
    <property type="entry name" value="FAM175"/>
</dbReference>
<accession>M4ELQ1</accession>
<evidence type="ECO:0000313" key="7">
    <source>
        <dbReference type="Proteomes" id="UP000264353"/>
    </source>
</evidence>
<evidence type="ECO:0000256" key="1">
    <source>
        <dbReference type="SAM" id="MobiDB-lite"/>
    </source>
</evidence>
<name>A0A397ZFA0_BRACM</name>
<feature type="compositionally biased region" description="Low complexity" evidence="1">
    <location>
        <begin position="55"/>
        <end position="64"/>
    </location>
</feature>
<dbReference type="Gramene" id="Bra029720.1">
    <property type="protein sequence ID" value="Bra029720.1-P"/>
    <property type="gene ID" value="Bra029720"/>
</dbReference>
<evidence type="ECO:0000313" key="4">
    <source>
        <dbReference type="EMBL" id="VDC73197.1"/>
    </source>
</evidence>
<dbReference type="EnsemblPlants" id="Bra029720.1">
    <property type="protein sequence ID" value="Bra029720.1-P"/>
    <property type="gene ID" value="Bra029720"/>
</dbReference>
<dbReference type="AlphaFoldDB" id="A0A397ZFA0"/>
<dbReference type="Proteomes" id="UP000011750">
    <property type="component" value="Chromosome A05"/>
</dbReference>
<reference evidence="4" key="4">
    <citation type="submission" date="2018-11" db="EMBL/GenBank/DDBJ databases">
        <authorList>
            <consortium name="Genoscope - CEA"/>
            <person name="William W."/>
        </authorList>
    </citation>
    <scope>NUCLEOTIDE SEQUENCE</scope>
</reference>
<dbReference type="PANTHER" id="PTHR31728">
    <property type="entry name" value="ABRAXAS FAMILY MEMBER"/>
    <property type="match status" value="1"/>
</dbReference>
<evidence type="ECO:0000313" key="5">
    <source>
        <dbReference type="EnsemblPlants" id="Bra029720.1-P"/>
    </source>
</evidence>
<reference evidence="3 7" key="3">
    <citation type="submission" date="2018-06" db="EMBL/GenBank/DDBJ databases">
        <title>WGS assembly of Brassica rapa FPsc.</title>
        <authorList>
            <person name="Bowman J."/>
            <person name="Kohchi T."/>
            <person name="Yamato K."/>
            <person name="Jenkins J."/>
            <person name="Shu S."/>
            <person name="Ishizaki K."/>
            <person name="Yamaoka S."/>
            <person name="Nishihama R."/>
            <person name="Nakamura Y."/>
            <person name="Berger F."/>
            <person name="Adam C."/>
            <person name="Aki S."/>
            <person name="Althoff F."/>
            <person name="Araki T."/>
            <person name="Arteaga-Vazquez M."/>
            <person name="Balasubrmanian S."/>
            <person name="Bauer D."/>
            <person name="Boehm C."/>
            <person name="Briginshaw L."/>
            <person name="Caballero-Perez J."/>
            <person name="Catarino B."/>
            <person name="Chen F."/>
            <person name="Chiyoda S."/>
            <person name="Chovatia M."/>
            <person name="Davies K."/>
            <person name="Delmans M."/>
            <person name="Demura T."/>
            <person name="Dierschke T."/>
            <person name="Dolan L."/>
            <person name="Dorantes-Acosta A."/>
            <person name="Eklund D."/>
            <person name="Florent S."/>
            <person name="Flores-Sandoval E."/>
            <person name="Fujiyama A."/>
            <person name="Fukuzawa H."/>
            <person name="Galik B."/>
            <person name="Grimanelli D."/>
            <person name="Grimwood J."/>
            <person name="Grossniklaus U."/>
            <person name="Hamada T."/>
            <person name="Haseloff J."/>
            <person name="Hetherington A."/>
            <person name="Higo A."/>
            <person name="Hirakawa Y."/>
            <person name="Hundley H."/>
            <person name="Ikeda Y."/>
            <person name="Inoue K."/>
            <person name="Inoue S."/>
            <person name="Ishida S."/>
            <person name="Jia Q."/>
            <person name="Kakita M."/>
            <person name="Kanazawa T."/>
            <person name="Kawai Y."/>
            <person name="Kawashima T."/>
            <person name="Kennedy M."/>
            <person name="Kinose K."/>
            <person name="Kinoshita T."/>
            <person name="Kohara Y."/>
            <person name="Koide E."/>
            <person name="Komatsu K."/>
            <person name="Kopischke S."/>
            <person name="Kubo M."/>
            <person name="Kyozuka J."/>
            <person name="Lagercrantz U."/>
            <person name="Lin S."/>
            <person name="Lindquist E."/>
            <person name="Lipzen A."/>
            <person name="Lu C."/>
            <person name="Luna E."/>
            <person name="Martienssen R."/>
            <person name="Minamino N."/>
            <person name="Mizutani M."/>
            <person name="Mizutani M."/>
            <person name="Mochizuki N."/>
            <person name="Monte I."/>
            <person name="Mosher R."/>
            <person name="Nagasaki H."/>
            <person name="Nakagami H."/>
            <person name="Naramoto S."/>
            <person name="Nishitani K."/>
            <person name="Ohtani M."/>
            <person name="Okamoto T."/>
            <person name="Okumura M."/>
            <person name="Phillips J."/>
            <person name="Pollak B."/>
            <person name="Reinders A."/>
            <person name="Roevekamp M."/>
            <person name="Sano R."/>
            <person name="Sawa S."/>
            <person name="Schmid M."/>
            <person name="Shirakawa M."/>
            <person name="Solano R."/>
            <person name="Spunde A."/>
            <person name="Suetsugu N."/>
            <person name="Sugano S."/>
            <person name="Sugiyama A."/>
            <person name="Sun R."/>
            <person name="Suzuki Y."/>
            <person name="Takenaka M."/>
            <person name="Takezawa D."/>
            <person name="Tomogane H."/>
            <person name="Tsuzuki M."/>
            <person name="Ueda T."/>
            <person name="Umeda M."/>
            <person name="Ward J."/>
            <person name="Watanabe Y."/>
            <person name="Yazaki K."/>
            <person name="Yokoyama R."/>
            <person name="Yoshitake Y."/>
            <person name="Yotsui I."/>
            <person name="Zachgo S."/>
            <person name="Schmutz J."/>
        </authorList>
    </citation>
    <scope>NUCLEOTIDE SEQUENCE [LARGE SCALE GENOMIC DNA]</scope>
    <source>
        <strain evidence="7">cv. B-3</strain>
    </source>
</reference>
<dbReference type="PANTHER" id="PTHR31728:SF5">
    <property type="entry name" value="OS07G0540200 PROTEIN"/>
    <property type="match status" value="1"/>
</dbReference>
<dbReference type="InterPro" id="IPR023241">
    <property type="entry name" value="FAM175_plant"/>
</dbReference>
<dbReference type="HOGENOM" id="CLU_059255_0_0_1"/>
<sequence>MDDLSLERIEIPGPTLASLIQRASSSPGDADGLLFGQIHRIVSTTLSDDSPSEPPSSSSSSSSSDQIVATVTSFISSGKTVSFYDPLGRVDSLRIDSLRVDSPDRLLGWFSARRTTANRPSMRELSVSSSLSSRFQLPIENSDNPNSMPSSVFILLTTPSTDQLIHTHEYRAYQFRPLNRRLEPRSLGIVNIGPAFRGHYGSFNPKSGFPPLLCEVSSSGMMNEDRDEGSLSGKKQAVKDQKEVDALADGFGVGSLKRLVGAEAASYTGGVEEMYERMLAKVESLASEVEKSSAKVLELDNHNRKLRYRVARIER</sequence>
<dbReference type="CDD" id="cd23656">
    <property type="entry name" value="Abraxas_plant"/>
    <property type="match status" value="1"/>
</dbReference>
<reference evidence="6" key="2">
    <citation type="journal article" date="2018" name="Hortic Res">
        <title>Improved Brassica rapa reference genome by single-molecule sequencing and chromosome conformation capture technologies.</title>
        <authorList>
            <person name="Zhang L."/>
            <person name="Cai X."/>
            <person name="Wu J."/>
            <person name="Liu M."/>
            <person name="Grob S."/>
            <person name="Cheng F."/>
            <person name="Liang J."/>
            <person name="Cai C."/>
            <person name="Liu Z."/>
            <person name="Liu B."/>
            <person name="Wang F."/>
            <person name="Li S."/>
            <person name="Liu F."/>
            <person name="Li X."/>
            <person name="Cheng L."/>
            <person name="Yang W."/>
            <person name="Li M.H."/>
            <person name="Grossniklaus U."/>
            <person name="Zheng H."/>
            <person name="Wang X."/>
        </authorList>
    </citation>
    <scope>NUCLEOTIDE SEQUENCE [LARGE SCALE GENOMIC DNA]</scope>
    <source>
        <strain evidence="6">cv. Chiifu-401-42</strain>
    </source>
</reference>
<dbReference type="SMR" id="A0A397ZFA0"/>
<organism evidence="3 7">
    <name type="scientific">Brassica campestris</name>
    <name type="common">Field mustard</name>
    <dbReference type="NCBI Taxonomy" id="3711"/>
    <lineage>
        <taxon>Eukaryota</taxon>
        <taxon>Viridiplantae</taxon>
        <taxon>Streptophyta</taxon>
        <taxon>Embryophyta</taxon>
        <taxon>Tracheophyta</taxon>
        <taxon>Spermatophyta</taxon>
        <taxon>Magnoliopsida</taxon>
        <taxon>eudicotyledons</taxon>
        <taxon>Gunneridae</taxon>
        <taxon>Pentapetalae</taxon>
        <taxon>rosids</taxon>
        <taxon>malvids</taxon>
        <taxon>Brassicales</taxon>
        <taxon>Brassicaceae</taxon>
        <taxon>Brassiceae</taxon>
        <taxon>Brassica</taxon>
    </lineage>
</organism>
<dbReference type="PRINTS" id="PR02051">
    <property type="entry name" value="PROTEINF175"/>
</dbReference>
<dbReference type="KEGG" id="brp:103870588"/>
<dbReference type="Proteomes" id="UP000264353">
    <property type="component" value="Chromosome A5"/>
</dbReference>
<dbReference type="Pfam" id="PF21125">
    <property type="entry name" value="MPN_2A_DUB_like"/>
    <property type="match status" value="1"/>
</dbReference>
<accession>A0A397ZFA0</accession>
<evidence type="ECO:0000313" key="2">
    <source>
        <dbReference type="EMBL" id="CAG7878082.1"/>
    </source>
</evidence>
<feature type="region of interest" description="Disordered" evidence="1">
    <location>
        <begin position="45"/>
        <end position="64"/>
    </location>
</feature>
<dbReference type="EMBL" id="LS974621">
    <property type="protein sequence ID" value="CAG7878082.1"/>
    <property type="molecule type" value="Genomic_DNA"/>
</dbReference>
<dbReference type="Proteomes" id="UP000694005">
    <property type="component" value="Chromosome A05"/>
</dbReference>
<reference evidence="6" key="1">
    <citation type="journal article" date="2011" name="Nat. Genet.">
        <title>The genome of the mesopolyploid crop species Brassica rapa.</title>
        <authorList>
            <consortium name="Brassica rapa Genome Sequencing Project Consortium"/>
            <person name="Wang X."/>
            <person name="Wang H."/>
            <person name="Wang J."/>
            <person name="Sun R."/>
            <person name="Wu J."/>
            <person name="Liu S."/>
            <person name="Bai Y."/>
            <person name="Mun J.H."/>
            <person name="Bancroft I."/>
            <person name="Cheng F."/>
            <person name="Huang S."/>
            <person name="Li X."/>
            <person name="Hua W."/>
            <person name="Wang J."/>
            <person name="Wang X."/>
            <person name="Freeling M."/>
            <person name="Pires J.C."/>
            <person name="Paterson A.H."/>
            <person name="Chalhoub B."/>
            <person name="Wang B."/>
            <person name="Hayward A."/>
            <person name="Sharpe A.G."/>
            <person name="Park B.S."/>
            <person name="Weisshaar B."/>
            <person name="Liu B."/>
            <person name="Li B."/>
            <person name="Liu B."/>
            <person name="Tong C."/>
            <person name="Song C."/>
            <person name="Duran C."/>
            <person name="Peng C."/>
            <person name="Geng C."/>
            <person name="Koh C."/>
            <person name="Lin C."/>
            <person name="Edwards D."/>
            <person name="Mu D."/>
            <person name="Shen D."/>
            <person name="Soumpourou E."/>
            <person name="Li F."/>
            <person name="Fraser F."/>
            <person name="Conant G."/>
            <person name="Lassalle G."/>
            <person name="King G.J."/>
            <person name="Bonnema G."/>
            <person name="Tang H."/>
            <person name="Wang H."/>
            <person name="Belcram H."/>
            <person name="Zhou H."/>
            <person name="Hirakawa H."/>
            <person name="Abe H."/>
            <person name="Guo H."/>
            <person name="Wang H."/>
            <person name="Jin H."/>
            <person name="Parkin I.A."/>
            <person name="Batley J."/>
            <person name="Kim J.S."/>
            <person name="Just J."/>
            <person name="Li J."/>
            <person name="Xu J."/>
            <person name="Deng J."/>
            <person name="Kim J.A."/>
            <person name="Li J."/>
            <person name="Yu J."/>
            <person name="Meng J."/>
            <person name="Wang J."/>
            <person name="Min J."/>
            <person name="Poulain J."/>
            <person name="Wang J."/>
            <person name="Hatakeyama K."/>
            <person name="Wu K."/>
            <person name="Wang L."/>
            <person name="Fang L."/>
            <person name="Trick M."/>
            <person name="Links M.G."/>
            <person name="Zhao M."/>
            <person name="Jin M."/>
            <person name="Ramchiary N."/>
            <person name="Drou N."/>
            <person name="Berkman P.J."/>
            <person name="Cai Q."/>
            <person name="Huang Q."/>
            <person name="Li R."/>
            <person name="Tabata S."/>
            <person name="Cheng S."/>
            <person name="Zhang S."/>
            <person name="Zhang S."/>
            <person name="Huang S."/>
            <person name="Sato S."/>
            <person name="Sun S."/>
            <person name="Kwon S.J."/>
            <person name="Choi S.R."/>
            <person name="Lee T.H."/>
            <person name="Fan W."/>
            <person name="Zhao X."/>
            <person name="Tan X."/>
            <person name="Xu X."/>
            <person name="Wang Y."/>
            <person name="Qiu Y."/>
            <person name="Yin Y."/>
            <person name="Li Y."/>
            <person name="Du Y."/>
            <person name="Liao Y."/>
            <person name="Lim Y."/>
            <person name="Narusaka Y."/>
            <person name="Wang Y."/>
            <person name="Wang Z."/>
            <person name="Li Z."/>
            <person name="Wang Z."/>
            <person name="Xiong Z."/>
            <person name="Zhang Z."/>
        </authorList>
    </citation>
    <scope>NUCLEOTIDE SEQUENCE [LARGE SCALE GENOMIC DNA]</scope>
    <source>
        <strain evidence="6">cv. Chiifu-401-42</strain>
    </source>
</reference>
<keyword evidence="6" id="KW-1185">Reference proteome</keyword>
<gene>
    <name evidence="4" type="ORF">BRAA05T22911Z</name>
    <name evidence="2" type="ORF">BRAPAZ1V2_A05P46030.2</name>
    <name evidence="3" type="ORF">BRARA_E03137</name>
</gene>
<dbReference type="eggNOG" id="ENOG502QPV5">
    <property type="taxonomic scope" value="Eukaryota"/>
</dbReference>
<dbReference type="EMBL" id="LR031570">
    <property type="protein sequence ID" value="VDC73197.1"/>
    <property type="molecule type" value="Genomic_DNA"/>
</dbReference>
<dbReference type="STRING" id="51351.M4ELQ1"/>
<reference evidence="5" key="5">
    <citation type="submission" date="2023-03" db="UniProtKB">
        <authorList>
            <consortium name="EnsemblPlants"/>
        </authorList>
    </citation>
    <scope>IDENTIFICATION</scope>
    <source>
        <strain evidence="5">cv. Chiifu-401-42</strain>
    </source>
</reference>
<proteinExistence type="predicted"/>
<dbReference type="GO" id="GO:0031593">
    <property type="term" value="F:polyubiquitin modification-dependent protein binding"/>
    <property type="evidence" value="ECO:0000318"/>
    <property type="project" value="GO_Central"/>
</dbReference>
<dbReference type="PRINTS" id="PR02054">
    <property type="entry name" value="FAM175PLANT"/>
</dbReference>
<evidence type="ECO:0000313" key="6">
    <source>
        <dbReference type="Proteomes" id="UP000011750"/>
    </source>
</evidence>
<dbReference type="EMBL" id="CM010632">
    <property type="protein sequence ID" value="RID64181.1"/>
    <property type="molecule type" value="Genomic_DNA"/>
</dbReference>
<dbReference type="Gramene" id="A05p46030.2_BraZ1">
    <property type="protein sequence ID" value="A05p46030.2_BraZ1.CDS"/>
    <property type="gene ID" value="A05g46030.2_BraZ1"/>
</dbReference>